<comment type="caution">
    <text evidence="1">The sequence shown here is derived from an EMBL/GenBank/DDBJ whole genome shotgun (WGS) entry which is preliminary data.</text>
</comment>
<evidence type="ECO:0000313" key="2">
    <source>
        <dbReference type="Proteomes" id="UP000659698"/>
    </source>
</evidence>
<proteinExistence type="predicted"/>
<reference evidence="1 2" key="1">
    <citation type="journal article" date="2019" name="Int. J. Syst. Evol. Microbiol.">
        <title>Rufibacter sediminis sp. nov., isolated from freshwater lake sediment.</title>
        <authorList>
            <person name="Qu J.H."/>
            <person name="Zhang L.J."/>
            <person name="Fu Y.H."/>
            <person name="Li H.F."/>
        </authorList>
    </citation>
    <scope>NUCLEOTIDE SEQUENCE [LARGE SCALE GENOMIC DNA]</scope>
    <source>
        <strain evidence="1 2">H-1</strain>
    </source>
</reference>
<name>A0ABR6VWY7_9BACT</name>
<dbReference type="SUPFAM" id="SSF82185">
    <property type="entry name" value="Histone H3 K4-specific methyltransferase SET7/9 N-terminal domain"/>
    <property type="match status" value="1"/>
</dbReference>
<dbReference type="Gene3D" id="3.90.930.1">
    <property type="match status" value="1"/>
</dbReference>
<gene>
    <name evidence="1" type="ORF">H7U12_18275</name>
</gene>
<dbReference type="RefSeq" id="WP_186640756.1">
    <property type="nucleotide sequence ID" value="NZ_JACOAF010000042.1"/>
</dbReference>
<dbReference type="EMBL" id="JACOAF010000042">
    <property type="protein sequence ID" value="MBC3541648.1"/>
    <property type="molecule type" value="Genomic_DNA"/>
</dbReference>
<sequence length="169" mass="20024">MQKAPTFASAYKKTWLTCWLIAGMLVLSQPLFAWPWTWNRYDKKEQKTGRWRTFHDADEKVVHYQGRYRHGKEVGAWKTYTADGKLYFKEKIKRRQRSYETVYYHPNGKVSHRGMAYLRDAENGAVHFFWEGDWEYFDEQGQPLGIKTFVKGNPTTDTPVLSSSNKKIK</sequence>
<dbReference type="Proteomes" id="UP000659698">
    <property type="component" value="Unassembled WGS sequence"/>
</dbReference>
<keyword evidence="2" id="KW-1185">Reference proteome</keyword>
<evidence type="ECO:0008006" key="3">
    <source>
        <dbReference type="Google" id="ProtNLM"/>
    </source>
</evidence>
<organism evidence="1 2">
    <name type="scientific">Rufibacter sediminis</name>
    <dbReference type="NCBI Taxonomy" id="2762756"/>
    <lineage>
        <taxon>Bacteria</taxon>
        <taxon>Pseudomonadati</taxon>
        <taxon>Bacteroidota</taxon>
        <taxon>Cytophagia</taxon>
        <taxon>Cytophagales</taxon>
        <taxon>Hymenobacteraceae</taxon>
        <taxon>Rufibacter</taxon>
    </lineage>
</organism>
<protein>
    <recommendedName>
        <fullName evidence="3">MORN repeat variant</fullName>
    </recommendedName>
</protein>
<accession>A0ABR6VWY7</accession>
<evidence type="ECO:0000313" key="1">
    <source>
        <dbReference type="EMBL" id="MBC3541648.1"/>
    </source>
</evidence>